<evidence type="ECO:0000313" key="1">
    <source>
        <dbReference type="EMBL" id="EKD17353.1"/>
    </source>
</evidence>
<dbReference type="EMBL" id="JH921436">
    <property type="protein sequence ID" value="EKD17353.1"/>
    <property type="molecule type" value="Genomic_DNA"/>
</dbReference>
<keyword evidence="2" id="KW-1185">Reference proteome</keyword>
<name>K1X9D1_MARBU</name>
<dbReference type="AlphaFoldDB" id="K1X9D1"/>
<evidence type="ECO:0000313" key="2">
    <source>
        <dbReference type="Proteomes" id="UP000006753"/>
    </source>
</evidence>
<protein>
    <submittedName>
        <fullName evidence="1">Uncharacterized protein</fullName>
    </submittedName>
</protein>
<dbReference type="HOGENOM" id="CLU_1510933_0_0_1"/>
<organism evidence="1 2">
    <name type="scientific">Marssonina brunnea f. sp. multigermtubi (strain MB_m1)</name>
    <name type="common">Marssonina leaf spot fungus</name>
    <dbReference type="NCBI Taxonomy" id="1072389"/>
    <lineage>
        <taxon>Eukaryota</taxon>
        <taxon>Fungi</taxon>
        <taxon>Dikarya</taxon>
        <taxon>Ascomycota</taxon>
        <taxon>Pezizomycotina</taxon>
        <taxon>Leotiomycetes</taxon>
        <taxon>Helotiales</taxon>
        <taxon>Drepanopezizaceae</taxon>
        <taxon>Drepanopeziza</taxon>
    </lineage>
</organism>
<dbReference type="OrthoDB" id="3576628at2759"/>
<dbReference type="InParanoid" id="K1X9D1"/>
<sequence length="191" mass="21990">MSIPLFYNAMVEVNPFSISGNKLINEIPGRYKDFVVVYADGSVVNLMFTCYDREDTALFSRSIGLEYEWKGRKGFIDEFGIKHYGANKKESAQVFCLLDYFVFFFNAIRKQFTYEDVKVRLILGDFILKLFDSDHAEAKSILKELLMLYPFTIDGTLGFLIRRGRILYPPWVPPWEGLKTPWGPMGPHGAA</sequence>
<accession>K1X9D1</accession>
<proteinExistence type="predicted"/>
<reference evidence="1 2" key="1">
    <citation type="journal article" date="2012" name="BMC Genomics">
        <title>Sequencing the genome of Marssonina brunnea reveals fungus-poplar co-evolution.</title>
        <authorList>
            <person name="Zhu S."/>
            <person name="Cao Y.-Z."/>
            <person name="Jiang C."/>
            <person name="Tan B.-Y."/>
            <person name="Wang Z."/>
            <person name="Feng S."/>
            <person name="Zhang L."/>
            <person name="Su X.-H."/>
            <person name="Brejova B."/>
            <person name="Vinar T."/>
            <person name="Xu M."/>
            <person name="Wang M.-X."/>
            <person name="Zhang S.-G."/>
            <person name="Huang M.-R."/>
            <person name="Wu R."/>
            <person name="Zhou Y."/>
        </authorList>
    </citation>
    <scope>NUCLEOTIDE SEQUENCE [LARGE SCALE GENOMIC DNA]</scope>
    <source>
        <strain evidence="1 2">MB_m1</strain>
    </source>
</reference>
<gene>
    <name evidence="1" type="ORF">MBM_04214</name>
</gene>
<dbReference type="Proteomes" id="UP000006753">
    <property type="component" value="Unassembled WGS sequence"/>
</dbReference>
<dbReference type="KEGG" id="mbe:MBM_04214"/>